<gene>
    <name evidence="3" type="ORF">FRACYDRAFT_240685</name>
</gene>
<feature type="compositionally biased region" description="Polar residues" evidence="1">
    <location>
        <begin position="588"/>
        <end position="603"/>
    </location>
</feature>
<protein>
    <recommendedName>
        <fullName evidence="2">PTM/DIR17-like Tudor domain-containing protein</fullName>
    </recommendedName>
</protein>
<organism evidence="3 4">
    <name type="scientific">Fragilariopsis cylindrus CCMP1102</name>
    <dbReference type="NCBI Taxonomy" id="635003"/>
    <lineage>
        <taxon>Eukaryota</taxon>
        <taxon>Sar</taxon>
        <taxon>Stramenopiles</taxon>
        <taxon>Ochrophyta</taxon>
        <taxon>Bacillariophyta</taxon>
        <taxon>Bacillariophyceae</taxon>
        <taxon>Bacillariophycidae</taxon>
        <taxon>Bacillariales</taxon>
        <taxon>Bacillariaceae</taxon>
        <taxon>Fragilariopsis</taxon>
    </lineage>
</organism>
<feature type="region of interest" description="Disordered" evidence="1">
    <location>
        <begin position="460"/>
        <end position="495"/>
    </location>
</feature>
<dbReference type="Gene3D" id="2.30.30.140">
    <property type="match status" value="1"/>
</dbReference>
<evidence type="ECO:0000313" key="4">
    <source>
        <dbReference type="Proteomes" id="UP000095751"/>
    </source>
</evidence>
<dbReference type="EMBL" id="KV784359">
    <property type="protein sequence ID" value="OEU15986.1"/>
    <property type="molecule type" value="Genomic_DNA"/>
</dbReference>
<feature type="region of interest" description="Disordered" evidence="1">
    <location>
        <begin position="364"/>
        <end position="393"/>
    </location>
</feature>
<feature type="region of interest" description="Disordered" evidence="1">
    <location>
        <begin position="1274"/>
        <end position="1299"/>
    </location>
</feature>
<feature type="domain" description="PTM/DIR17-like Tudor" evidence="2">
    <location>
        <begin position="500"/>
        <end position="546"/>
    </location>
</feature>
<evidence type="ECO:0000313" key="3">
    <source>
        <dbReference type="EMBL" id="OEU15986.1"/>
    </source>
</evidence>
<feature type="compositionally biased region" description="Basic residues" evidence="1">
    <location>
        <begin position="699"/>
        <end position="721"/>
    </location>
</feature>
<feature type="compositionally biased region" description="Acidic residues" evidence="1">
    <location>
        <begin position="550"/>
        <end position="570"/>
    </location>
</feature>
<accession>A0A1E7FCX7</accession>
<dbReference type="KEGG" id="fcy:FRACYDRAFT_240685"/>
<feature type="compositionally biased region" description="Low complexity" evidence="1">
    <location>
        <begin position="281"/>
        <end position="292"/>
    </location>
</feature>
<feature type="region of interest" description="Disordered" evidence="1">
    <location>
        <begin position="1073"/>
        <end position="1096"/>
    </location>
</feature>
<feature type="region of interest" description="Disordered" evidence="1">
    <location>
        <begin position="549"/>
        <end position="604"/>
    </location>
</feature>
<feature type="compositionally biased region" description="Basic and acidic residues" evidence="1">
    <location>
        <begin position="675"/>
        <end position="696"/>
    </location>
</feature>
<feature type="compositionally biased region" description="Polar residues" evidence="1">
    <location>
        <begin position="256"/>
        <end position="271"/>
    </location>
</feature>
<feature type="compositionally biased region" description="Low complexity" evidence="1">
    <location>
        <begin position="30"/>
        <end position="75"/>
    </location>
</feature>
<sequence length="1315" mass="148659">MPDSTTALMSSEATAAGPTGNRTTTRDDSTSGNETTSTSTSTVSAKMSSTGAGLAAAVSATKKKNVNNNNNNTNSYEEDNDNRSVFSASTTATMATEVLSLSDSLCWALYFPKNSNSNSNTKRSRGIWWPALRFSSILDFLKVKGRPVEECVTANHALDKGIKIQDYSNGMSSFLGKMKRKDFPRRFITAVDDGENNDKTAVAFKLFQDFYKAIDEANQEVEEEYHQEEEEHQQGDDFSLAHSTAAISLYTEASLTSASASRHPQQTPSVGGNSGGEEHASTSSPSLPTKLSNVNAGEEGDDEDNDFETIWNIHQMEGWEQFENDYDQLVYQAPNGYTFNSHQSFCDYLTETYGWEDPNSSLRGASLLSTRGRDQDRSSPNRSTRRQRSFSPTGKKRWSDLWLYLDKILGWSYNYATKHDLKFHGASTIWFRPGFHIKGRGDLGTDHFFSEDDVLAYCDENDISPPPPTPDTEEESPLSPEEKMEKEIETKKKVDRYPNGTRIMKQFENGDWYNGTIKSYIKKRGYYSIKFDDGEEEEFDDDDVKQWLKDDDDDEEMGDNDDSSGYETPDDQSTIPQDPGKPRLLSPSEGTTTSGVSNGNNSLYGGGESYCEDDRYNFKILWGRLKDKGWDWQKPNNSFDDYWYCKPASMRPKSEWIQGLDYFCDQEEVIAFCKERDSASSRDKDGAGRNKLDDAPSKNAKKKKSLATKNTKKKPGKKKKCSLSDSFDVDGENNDEPSTKKRKNSKKNLASKAVTEKKGPVSNDNVIVDDGNTRKQSDSKKRRKEIKSTSAGAAADVESNKKQKGSQTYPKKPKLSDLCNDESLKINDGKTDTPWNVDTPKHEHKLCLTATGMNYASYYYLPGENAKDFTKRFSSVEEIAQHFARTNEYTLSSGSKIPTTDDERSFVRLIRYALVPGAYSTWKEIRKINRSETSYLLNKLGYYTTDVGGWKPPDAFVEAKVLEPYYESLDSLCEVLTCLEDLDVPSSSSSRRRKQEIKLSQTQLIALRLRIAEGFTVLDIDMEYNSADHENEDDVEKEQVSIEKSLPSVNPVSVPIPATKKLSDEAMKATRINDDTSIESKKRKRTSKEIEDEKRSKEVEAQIALSPTKIKVGQFLKNPEENTAPWALNNPTSTPSMGWSKFYYKIGCSYNGGYYYLPGESSNQGFTVRFSSTNEMAGHFCTEGEYSKYLNLLNEEDQRFIKRLFDYGHVPGNYFDWKQLRELKLREVVLILDLLGFQKCRDRWWSIPKGLPVLDHKTNTDLYSISMFSPPPQPAAAAAQNLNERRTEQRGNRTPLFTQEEDESFDMNDFISNVF</sequence>
<reference evidence="3 4" key="1">
    <citation type="submission" date="2016-09" db="EMBL/GenBank/DDBJ databases">
        <title>Extensive genetic diversity and differential bi-allelic expression allows diatom success in the polar Southern Ocean.</title>
        <authorList>
            <consortium name="DOE Joint Genome Institute"/>
            <person name="Mock T."/>
            <person name="Otillar R.P."/>
            <person name="Strauss J."/>
            <person name="Dupont C."/>
            <person name="Frickenhaus S."/>
            <person name="Maumus F."/>
            <person name="Mcmullan M."/>
            <person name="Sanges R."/>
            <person name="Schmutz J."/>
            <person name="Toseland A."/>
            <person name="Valas R."/>
            <person name="Veluchamy A."/>
            <person name="Ward B.J."/>
            <person name="Allen A."/>
            <person name="Barry K."/>
            <person name="Falciatore A."/>
            <person name="Ferrante M."/>
            <person name="Fortunato A.E."/>
            <person name="Gloeckner G."/>
            <person name="Gruber A."/>
            <person name="Hipkin R."/>
            <person name="Janech M."/>
            <person name="Kroth P."/>
            <person name="Leese F."/>
            <person name="Lindquist E."/>
            <person name="Lyon B.R."/>
            <person name="Martin J."/>
            <person name="Mayer C."/>
            <person name="Parker M."/>
            <person name="Quesneville H."/>
            <person name="Raymond J."/>
            <person name="Uhlig C."/>
            <person name="Valentin K.U."/>
            <person name="Worden A.Z."/>
            <person name="Armbrust E.V."/>
            <person name="Bowler C."/>
            <person name="Green B."/>
            <person name="Moulton V."/>
            <person name="Van Oosterhout C."/>
            <person name="Grigoriev I."/>
        </authorList>
    </citation>
    <scope>NUCLEOTIDE SEQUENCE [LARGE SCALE GENOMIC DNA]</scope>
    <source>
        <strain evidence="3 4">CCMP1102</strain>
    </source>
</reference>
<dbReference type="PANTHER" id="PTHR37384:SF1">
    <property type="entry name" value="OS01G0835600 PROTEIN"/>
    <property type="match status" value="1"/>
</dbReference>
<proteinExistence type="predicted"/>
<dbReference type="PANTHER" id="PTHR37384">
    <property type="entry name" value="OS01G0835600 PROTEIN"/>
    <property type="match status" value="1"/>
</dbReference>
<dbReference type="InParanoid" id="A0A1E7FCX7"/>
<name>A0A1E7FCX7_9STRA</name>
<feature type="region of interest" description="Disordered" evidence="1">
    <location>
        <begin position="675"/>
        <end position="823"/>
    </location>
</feature>
<dbReference type="InterPro" id="IPR047365">
    <property type="entry name" value="Tudor_AtPTM-like"/>
</dbReference>
<feature type="region of interest" description="Disordered" evidence="1">
    <location>
        <begin position="256"/>
        <end position="305"/>
    </location>
</feature>
<feature type="compositionally biased region" description="Polar residues" evidence="1">
    <location>
        <begin position="1"/>
        <end position="13"/>
    </location>
</feature>
<feature type="compositionally biased region" description="Basic and acidic residues" evidence="1">
    <location>
        <begin position="480"/>
        <end position="495"/>
    </location>
</feature>
<feature type="region of interest" description="Disordered" evidence="1">
    <location>
        <begin position="1"/>
        <end position="82"/>
    </location>
</feature>
<feature type="compositionally biased region" description="Basic and acidic residues" evidence="1">
    <location>
        <begin position="1087"/>
        <end position="1096"/>
    </location>
</feature>
<evidence type="ECO:0000256" key="1">
    <source>
        <dbReference type="SAM" id="MobiDB-lite"/>
    </source>
</evidence>
<dbReference type="OrthoDB" id="55832at2759"/>
<dbReference type="Proteomes" id="UP000095751">
    <property type="component" value="Unassembled WGS sequence"/>
</dbReference>
<evidence type="ECO:0000259" key="2">
    <source>
        <dbReference type="Pfam" id="PF21743"/>
    </source>
</evidence>
<keyword evidence="4" id="KW-1185">Reference proteome</keyword>
<dbReference type="Pfam" id="PF21743">
    <property type="entry name" value="PTM_DIR17_Tudor"/>
    <property type="match status" value="1"/>
</dbReference>